<dbReference type="EMBL" id="JAOYFC010000001">
    <property type="protein sequence ID" value="MCV6823400.1"/>
    <property type="molecule type" value="Genomic_DNA"/>
</dbReference>
<proteinExistence type="predicted"/>
<dbReference type="PROSITE" id="PS51387">
    <property type="entry name" value="FAD_PCMH"/>
    <property type="match status" value="1"/>
</dbReference>
<dbReference type="InterPro" id="IPR016166">
    <property type="entry name" value="FAD-bd_PCMH"/>
</dbReference>
<evidence type="ECO:0000256" key="2">
    <source>
        <dbReference type="ARBA" id="ARBA00022827"/>
    </source>
</evidence>
<evidence type="ECO:0000256" key="1">
    <source>
        <dbReference type="ARBA" id="ARBA00022630"/>
    </source>
</evidence>
<dbReference type="Pfam" id="PF01565">
    <property type="entry name" value="FAD_binding_4"/>
    <property type="match status" value="1"/>
</dbReference>
<accession>A0AAE3IYE0</accession>
<keyword evidence="1" id="KW-0285">Flavoprotein</keyword>
<dbReference type="InterPro" id="IPR016164">
    <property type="entry name" value="FAD-linked_Oxase-like_C"/>
</dbReference>
<reference evidence="4" key="1">
    <citation type="submission" date="2022-10" db="EMBL/GenBank/DDBJ databases">
        <authorList>
            <person name="Yue Y."/>
        </authorList>
    </citation>
    <scope>NUCLEOTIDE SEQUENCE</scope>
    <source>
        <strain evidence="4">Z654</strain>
    </source>
</reference>
<dbReference type="PANTHER" id="PTHR11748:SF103">
    <property type="entry name" value="GLYCOLATE OXIDASE SUBUNIT GLCE"/>
    <property type="match status" value="1"/>
</dbReference>
<name>A0AAE3IYE0_9RHOB</name>
<dbReference type="RefSeq" id="WP_263952246.1">
    <property type="nucleotide sequence ID" value="NZ_JAOYFC010000001.1"/>
</dbReference>
<dbReference type="SUPFAM" id="SSF56176">
    <property type="entry name" value="FAD-binding/transporter-associated domain-like"/>
    <property type="match status" value="1"/>
</dbReference>
<protein>
    <submittedName>
        <fullName evidence="4">FAD-binding protein</fullName>
    </submittedName>
</protein>
<dbReference type="AlphaFoldDB" id="A0AAE3IYE0"/>
<evidence type="ECO:0000259" key="3">
    <source>
        <dbReference type="PROSITE" id="PS51387"/>
    </source>
</evidence>
<comment type="caution">
    <text evidence="4">The sequence shown here is derived from an EMBL/GenBank/DDBJ whole genome shotgun (WGS) entry which is preliminary data.</text>
</comment>
<organism evidence="4 5">
    <name type="scientific">Halocynthiibacter halioticoli</name>
    <dbReference type="NCBI Taxonomy" id="2986804"/>
    <lineage>
        <taxon>Bacteria</taxon>
        <taxon>Pseudomonadati</taxon>
        <taxon>Pseudomonadota</taxon>
        <taxon>Alphaproteobacteria</taxon>
        <taxon>Rhodobacterales</taxon>
        <taxon>Paracoccaceae</taxon>
        <taxon>Halocynthiibacter</taxon>
    </lineage>
</organism>
<dbReference type="SUPFAM" id="SSF55103">
    <property type="entry name" value="FAD-linked oxidases, C-terminal domain"/>
    <property type="match status" value="1"/>
</dbReference>
<dbReference type="PANTHER" id="PTHR11748">
    <property type="entry name" value="D-LACTATE DEHYDROGENASE"/>
    <property type="match status" value="1"/>
</dbReference>
<dbReference type="GO" id="GO:0003824">
    <property type="term" value="F:catalytic activity"/>
    <property type="evidence" value="ECO:0007669"/>
    <property type="project" value="InterPro"/>
</dbReference>
<dbReference type="InterPro" id="IPR016169">
    <property type="entry name" value="FAD-bd_PCMH_sub2"/>
</dbReference>
<dbReference type="InterPro" id="IPR036318">
    <property type="entry name" value="FAD-bd_PCMH-like_sf"/>
</dbReference>
<evidence type="ECO:0000313" key="5">
    <source>
        <dbReference type="Proteomes" id="UP001208041"/>
    </source>
</evidence>
<dbReference type="Gene3D" id="3.30.465.10">
    <property type="match status" value="1"/>
</dbReference>
<dbReference type="InterPro" id="IPR006094">
    <property type="entry name" value="Oxid_FAD_bind_N"/>
</dbReference>
<feature type="domain" description="FAD-binding PCMH-type" evidence="3">
    <location>
        <begin position="1"/>
        <end position="177"/>
    </location>
</feature>
<keyword evidence="2" id="KW-0274">FAD</keyword>
<dbReference type="GO" id="GO:0071949">
    <property type="term" value="F:FAD binding"/>
    <property type="evidence" value="ECO:0007669"/>
    <property type="project" value="InterPro"/>
</dbReference>
<sequence>MTDILKPESEAALAEVIATAETPLRITGVGTRGTTSGLTGQQLSTSGMSGVTLYEPGALTLVARAGTSVAEIEALLAEKKQRLAFEPMDHRGLMGTTGEPTIGGIVAANVSGPRRVAVGACRDHLLGVRFVDGRGKVIKNGGRVMKNVTGYDLVKLMAGSFGTLGVLTEVSLKVLPEVEARAVLLINGLSVADAVAAMSRALGSPYEVSGAAHTPSGLDGHPVTMLRVEGFAESVAYRAKALQKLLAELGESQIEDDPARTKAGWNWVRNVEAFHGSQGDVWRVSCKPSDAPRLAEEAGGEALLDWGGGLLWVQLPEGTDLRARLSSYDGHATLVRASAKTRDALSVFEPQNEILTRMAQGLRDRFDPKQIFNTGLMG</sequence>
<keyword evidence="5" id="KW-1185">Reference proteome</keyword>
<evidence type="ECO:0000313" key="4">
    <source>
        <dbReference type="EMBL" id="MCV6823400.1"/>
    </source>
</evidence>
<dbReference type="Proteomes" id="UP001208041">
    <property type="component" value="Unassembled WGS sequence"/>
</dbReference>
<gene>
    <name evidence="4" type="ORF">OH136_02430</name>
</gene>